<evidence type="ECO:0000313" key="6">
    <source>
        <dbReference type="Proteomes" id="UP000627715"/>
    </source>
</evidence>
<name>A0A916QL22_9GAMM</name>
<dbReference type="SMART" id="SM00849">
    <property type="entry name" value="Lactamase_B"/>
    <property type="match status" value="1"/>
</dbReference>
<dbReference type="InterPro" id="IPR011108">
    <property type="entry name" value="RMMBL"/>
</dbReference>
<dbReference type="EMBL" id="BMIY01000008">
    <property type="protein sequence ID" value="GFZ77474.1"/>
    <property type="molecule type" value="Genomic_DNA"/>
</dbReference>
<dbReference type="RefSeq" id="WP_068811756.1">
    <property type="nucleotide sequence ID" value="NZ_BMIY01000008.1"/>
</dbReference>
<reference evidence="5" key="1">
    <citation type="journal article" date="2014" name="Int. J. Syst. Evol. Microbiol.">
        <title>Complete genome sequence of Corynebacterium casei LMG S-19264T (=DSM 44701T), isolated from a smear-ripened cheese.</title>
        <authorList>
            <consortium name="US DOE Joint Genome Institute (JGI-PGF)"/>
            <person name="Walter F."/>
            <person name="Albersmeier A."/>
            <person name="Kalinowski J."/>
            <person name="Ruckert C."/>
        </authorList>
    </citation>
    <scope>NUCLEOTIDE SEQUENCE</scope>
    <source>
        <strain evidence="5">CGMCC 1.15425</strain>
    </source>
</reference>
<dbReference type="Pfam" id="PF00753">
    <property type="entry name" value="Lactamase_B"/>
    <property type="match status" value="1"/>
</dbReference>
<sequence>MTSKPRNYPQIRHHGAVTGVTGSCHRYLASEQNHLLIDCGLFQGRDARLKAMWVGQSLGDNTVDDAVDPVQAIEFELQSVRALVVTHVHIDHIGRLPYLIAAGFDGPIYCSKPTAHLLPLVIEDALKVGFTRNERLISQFLARVSSQLVALDYGVWESLDHLLCCTGTTEAGSEQITTRLSLRLQPAGHILGSAYVELHQSAFPQPGCRASALSQSERPQSKLPQSELSPSEQPHGNVAWQHRTVFSGDLGADHAPLLPPPIPPVWCNTLVIESTYGDRQHEDREHRIQRLQAVLDKALANGGTVMIPAFSIGRTQELLYELEALINARNDPAITDLQIIVDSPLAARFTESYRALKRYWDAEARERVSQGRHPLSFDNLYTIDSHEEHMQTVDYLSRNRQPAVVLAASGMASGGRIVNYLKAMLADPVHDVLFVGYQAAGTPGRALQDLAEKQQRREFAPGASGDNCSQHTAVPSIELDGQRIEVRAAIHTLGGYSAHADLSDLLRFAGHIDGLEEVRIVHGDDEAKQSFQQKLTKKLAVKGELGVKVWIPGLDE</sequence>
<keyword evidence="1 5" id="KW-0378">Hydrolase</keyword>
<evidence type="ECO:0000256" key="1">
    <source>
        <dbReference type="ARBA" id="ARBA00022801"/>
    </source>
</evidence>
<comment type="caution">
    <text evidence="5">The sequence shown here is derived from an EMBL/GenBank/DDBJ whole genome shotgun (WGS) entry which is preliminary data.</text>
</comment>
<dbReference type="GO" id="GO:0004521">
    <property type="term" value="F:RNA endonuclease activity"/>
    <property type="evidence" value="ECO:0007669"/>
    <property type="project" value="TreeGrafter"/>
</dbReference>
<keyword evidence="6" id="KW-1185">Reference proteome</keyword>
<dbReference type="InterPro" id="IPR036866">
    <property type="entry name" value="RibonucZ/Hydroxyglut_hydro"/>
</dbReference>
<dbReference type="PANTHER" id="PTHR11203:SF37">
    <property type="entry name" value="INTEGRATOR COMPLEX SUBUNIT 11"/>
    <property type="match status" value="1"/>
</dbReference>
<dbReference type="GO" id="GO:0016787">
    <property type="term" value="F:hydrolase activity"/>
    <property type="evidence" value="ECO:0007669"/>
    <property type="project" value="UniProtKB-KW"/>
</dbReference>
<feature type="domain" description="Beta-Casp" evidence="4">
    <location>
        <begin position="315"/>
        <end position="447"/>
    </location>
</feature>
<evidence type="ECO:0000259" key="4">
    <source>
        <dbReference type="SMART" id="SM01027"/>
    </source>
</evidence>
<dbReference type="Pfam" id="PF10996">
    <property type="entry name" value="Beta-Casp"/>
    <property type="match status" value="1"/>
</dbReference>
<dbReference type="Gene3D" id="3.60.15.10">
    <property type="entry name" value="Ribonuclease Z/Hydroxyacylglutathione hydrolase-like"/>
    <property type="match status" value="2"/>
</dbReference>
<proteinExistence type="predicted"/>
<dbReference type="SUPFAM" id="SSF56281">
    <property type="entry name" value="Metallo-hydrolase/oxidoreductase"/>
    <property type="match status" value="1"/>
</dbReference>
<feature type="domain" description="Metallo-beta-lactamase" evidence="3">
    <location>
        <begin position="21"/>
        <end position="232"/>
    </location>
</feature>
<dbReference type="SMART" id="SM01027">
    <property type="entry name" value="Beta-Casp"/>
    <property type="match status" value="1"/>
</dbReference>
<dbReference type="Proteomes" id="UP000627715">
    <property type="component" value="Unassembled WGS sequence"/>
</dbReference>
<dbReference type="InterPro" id="IPR022712">
    <property type="entry name" value="Beta_Casp"/>
</dbReference>
<evidence type="ECO:0000313" key="5">
    <source>
        <dbReference type="EMBL" id="GFZ77474.1"/>
    </source>
</evidence>
<dbReference type="AlphaFoldDB" id="A0A916QL22"/>
<reference evidence="5" key="2">
    <citation type="submission" date="2020-09" db="EMBL/GenBank/DDBJ databases">
        <authorList>
            <person name="Sun Q."/>
            <person name="Zhou Y."/>
        </authorList>
    </citation>
    <scope>NUCLEOTIDE SEQUENCE</scope>
    <source>
        <strain evidence="5">CGMCC 1.15425</strain>
    </source>
</reference>
<dbReference type="InterPro" id="IPR001279">
    <property type="entry name" value="Metallo-B-lactamas"/>
</dbReference>
<organism evidence="5 6">
    <name type="scientific">Pseudohongiella nitratireducens</name>
    <dbReference type="NCBI Taxonomy" id="1768907"/>
    <lineage>
        <taxon>Bacteria</taxon>
        <taxon>Pseudomonadati</taxon>
        <taxon>Pseudomonadota</taxon>
        <taxon>Gammaproteobacteria</taxon>
        <taxon>Pseudomonadales</taxon>
        <taxon>Pseudohongiellaceae</taxon>
        <taxon>Pseudohongiella</taxon>
    </lineage>
</organism>
<evidence type="ECO:0000256" key="2">
    <source>
        <dbReference type="SAM" id="MobiDB-lite"/>
    </source>
</evidence>
<dbReference type="Pfam" id="PF07521">
    <property type="entry name" value="RMMBL"/>
    <property type="match status" value="1"/>
</dbReference>
<feature type="region of interest" description="Disordered" evidence="2">
    <location>
        <begin position="207"/>
        <end position="235"/>
    </location>
</feature>
<dbReference type="Gene3D" id="3.40.50.10890">
    <property type="match status" value="1"/>
</dbReference>
<dbReference type="PROSITE" id="PS51257">
    <property type="entry name" value="PROKAR_LIPOPROTEIN"/>
    <property type="match status" value="1"/>
</dbReference>
<dbReference type="InterPro" id="IPR050698">
    <property type="entry name" value="MBL"/>
</dbReference>
<gene>
    <name evidence="5" type="primary">rjg</name>
    <name evidence="5" type="ORF">GCM10011403_20670</name>
</gene>
<evidence type="ECO:0000259" key="3">
    <source>
        <dbReference type="SMART" id="SM00849"/>
    </source>
</evidence>
<feature type="compositionally biased region" description="Polar residues" evidence="2">
    <location>
        <begin position="212"/>
        <end position="234"/>
    </location>
</feature>
<dbReference type="OrthoDB" id="9803916at2"/>
<protein>
    <submittedName>
        <fullName evidence="5">MBL fold hydrolase</fullName>
    </submittedName>
</protein>
<accession>A0A916QL22</accession>
<dbReference type="PANTHER" id="PTHR11203">
    <property type="entry name" value="CLEAVAGE AND POLYADENYLATION SPECIFICITY FACTOR FAMILY MEMBER"/>
    <property type="match status" value="1"/>
</dbReference>